<keyword evidence="4" id="KW-0970">Cilium biogenesis/degradation</keyword>
<dbReference type="PANTHER" id="PTHR18879">
    <property type="entry name" value="CENTROSOMAL PROTEIN OF 290 KDA"/>
    <property type="match status" value="1"/>
</dbReference>
<feature type="coiled-coil region" evidence="8">
    <location>
        <begin position="833"/>
        <end position="918"/>
    </location>
</feature>
<keyword evidence="3" id="KW-0963">Cytoplasm</keyword>
<dbReference type="GO" id="GO:1905515">
    <property type="term" value="P:non-motile cilium assembly"/>
    <property type="evidence" value="ECO:0007669"/>
    <property type="project" value="TreeGrafter"/>
</dbReference>
<feature type="coiled-coil region" evidence="8">
    <location>
        <begin position="745"/>
        <end position="793"/>
    </location>
</feature>
<dbReference type="GO" id="GO:0035869">
    <property type="term" value="C:ciliary transition zone"/>
    <property type="evidence" value="ECO:0007669"/>
    <property type="project" value="TreeGrafter"/>
</dbReference>
<evidence type="ECO:0000313" key="10">
    <source>
        <dbReference type="EMBL" id="CAG9760704.1"/>
    </source>
</evidence>
<organism evidence="10 11">
    <name type="scientific">Ceutorhynchus assimilis</name>
    <name type="common">cabbage seed weevil</name>
    <dbReference type="NCBI Taxonomy" id="467358"/>
    <lineage>
        <taxon>Eukaryota</taxon>
        <taxon>Metazoa</taxon>
        <taxon>Ecdysozoa</taxon>
        <taxon>Arthropoda</taxon>
        <taxon>Hexapoda</taxon>
        <taxon>Insecta</taxon>
        <taxon>Pterygota</taxon>
        <taxon>Neoptera</taxon>
        <taxon>Endopterygota</taxon>
        <taxon>Coleoptera</taxon>
        <taxon>Polyphaga</taxon>
        <taxon>Cucujiformia</taxon>
        <taxon>Curculionidae</taxon>
        <taxon>Ceutorhynchinae</taxon>
        <taxon>Ceutorhynchus</taxon>
    </lineage>
</organism>
<evidence type="ECO:0000256" key="4">
    <source>
        <dbReference type="ARBA" id="ARBA00022794"/>
    </source>
</evidence>
<keyword evidence="5 8" id="KW-0175">Coiled coil</keyword>
<evidence type="ECO:0000256" key="9">
    <source>
        <dbReference type="SAM" id="MobiDB-lite"/>
    </source>
</evidence>
<dbReference type="EMBL" id="OU892277">
    <property type="protein sequence ID" value="CAG9760704.1"/>
    <property type="molecule type" value="Genomic_DNA"/>
</dbReference>
<evidence type="ECO:0000256" key="2">
    <source>
        <dbReference type="ARBA" id="ARBA00004300"/>
    </source>
</evidence>
<dbReference type="OrthoDB" id="6351660at2759"/>
<comment type="subcellular location">
    <subcellularLocation>
        <location evidence="1">Cytoplasm</location>
        <location evidence="1">Cytoskeleton</location>
        <location evidence="1">Cilium basal body</location>
    </subcellularLocation>
    <subcellularLocation>
        <location evidence="2">Cytoplasm</location>
        <location evidence="2">Cytoskeleton</location>
        <location evidence="2">Microtubule organizing center</location>
        <location evidence="2">Centrosome</location>
    </subcellularLocation>
</comment>
<feature type="coiled-coil region" evidence="8">
    <location>
        <begin position="85"/>
        <end position="175"/>
    </location>
</feature>
<keyword evidence="6" id="KW-0206">Cytoskeleton</keyword>
<feature type="coiled-coil region" evidence="8">
    <location>
        <begin position="521"/>
        <end position="555"/>
    </location>
</feature>
<protein>
    <recommendedName>
        <fullName evidence="12">Centrosomal protein of 290 kDa</fullName>
    </recommendedName>
</protein>
<feature type="region of interest" description="Disordered" evidence="9">
    <location>
        <begin position="53"/>
        <end position="72"/>
    </location>
</feature>
<sequence>MSALEYENLEQKYIETKTKLKKTLKYNERHTIQIEKLTKKCKRLEQENKHLENQIDNLQTKDASESDTSSQTNFHQDRSHMIELVHSKNQQISDLLKDIEDSENENVILREKLSEAKDQLATATIEITTMTETLKNYEIVAKERDETINTTSLKINQLQLDLNASEGEKNTIEKQLKLFIIESKQKEEEWKSVLIEKDEQIQRLKASIPAVKGSPSAKDEDQSSKELHMREVEKLKAALSKTEVYLEELKSEMKNCTVDLRESARVINKLKSEKHVLEIKLKEMIDCEKDMKEQLKKAQNRSKTLQTEVEYANKMTKIFENDLTTIKNHIKENDGGQIEALVNLEQIQTLKIEKFLHEKQIVGLVKDINKLQEMCNIFEIENASLRKQLGLTAEDTVETDKSSFSESKRQKKLIEKLQIENKSAQEDKVMLKLENKRLKQRIANLLNSSSENLEKNMSKGETGNQSADIKALAEENEALRKGLHEILVKNETCPRELKSDILERLLKALDVKHIPAWNHPAMRLQAELNTLEGVNSELREQLHGARAELDKFKLASISLKENQVEQADTRKEVVDVLSNNLNNETSNLEQVKIHIMKIITYFSEKESDAETKLEEEFGILKQHINLLHSNCDKEKNDLIKKLDEFEKNALEAQGYPETDLNNKSPEELRQVINTSRTKEKYLFKQMNNLQQELLTLKSNHSSLNKTGLMETEMLLKTNQFLRSKINLREKQIANLISPEAYKEVQNTLNENIKKYRTVMMEVERQKGEHDYEIEVLKRKEMDLNMENTELKDKLNKSLTKLSQEVYKHDKNVLSLSEKLASTEIQAISEKHRADHTNNLYELVKEQLKKSEEKFLEFSKYSEGLLQKNLVLQEQIAALEDQVSIFIDPTIYKELETSLNSLLQETETIRAENNEIEKKYQEQCDCIQQTSNWNKEKEQELLGLKHKIVDLSITSDDKVVIEQLHNDLSKSRSELRDQHLQVDFLRKEVAIWETRWTKLCSEFDSQRNYFEIKWKVREKKIEILQDIILKHRVQYHGCVPLAIQELFVEKLNSLNKEKHDLFIASQNTGKTDENEEGKHQINYLQQKILNQDMSMAKLEKELFSAYNLMDFDNTRKETTIIRRKAPTLVKQLVSQESLDPIKEEVCDTKRKSKIVILRNVESQTEDWQEDKGENQLAITTAQIQNLQSQLAVKGAHIKEKEQLLAETQEELKAIKEQIKDKNVKIISLENNLIDYKDRVSQIDGARDAGVGSTINYLEEQNAALRMSLKYTQDKMKQKDFEIIKYQTVIKDDRDKHSLAAANLQKELTVSKKALAVEHQHVKSLQEKELLFQKKSAAVEQYMSQVRGLEKHLAELHTQVAQLQIQLQNSNQEATRWRQMAQDRLVAMQELGKSLNEQHNKELDNFKTDYERLKTFSKESTVTPKTGLGPNDPGYIAPEILKLCREKDQKIEELTAKLEKREGEKTDKKSLNLNSDKHMNKEIDTLRSKYKEMVDREKVLKDDLKVLTEKLSKQSNSSVRSQKSERTVKEQLQKKIKSLEDKIKDLNEQLAHEQILNENHRLSASEDYEKWKKQKYWQENCEKYKNKFQASEEELLKMREACKGYRLIIDRLEKEKLHLENRNKSLKSDQRNLISDQENALLKEENDQLISKLEALQAKIDMLQHGSGALGAALMQEKLEGQERKIAVLELSAKGTIEVRNELERLQASLTNLQKKNLCLEAENLELQMDLEKYSNEAPHLQEQIQHLENYIELLKNENQSSQASNVIEAPSSTDLSEDKKVPQLERTVFILKRVVEKLQAENKRLVTVKRPLSDRSHSADKIRRDHLRLKDQHVASLQKIKELESQLQSVRKQKSLPGDEMNEHLRKELTEVKEHLAQKTVLLEKVKSLLHAAAAREKQLLQDIHELKCPGDMERDISVDIPSTIEEVSEVSSDV</sequence>
<feature type="coiled-coil region" evidence="8">
    <location>
        <begin position="1520"/>
        <end position="1554"/>
    </location>
</feature>
<evidence type="ECO:0000256" key="3">
    <source>
        <dbReference type="ARBA" id="ARBA00022490"/>
    </source>
</evidence>
<dbReference type="PANTHER" id="PTHR18879:SF20">
    <property type="entry name" value="CENTROSOMAL PROTEIN OF 290 KDA"/>
    <property type="match status" value="1"/>
</dbReference>
<dbReference type="GO" id="GO:1905349">
    <property type="term" value="P:ciliary transition zone assembly"/>
    <property type="evidence" value="ECO:0007669"/>
    <property type="project" value="TreeGrafter"/>
</dbReference>
<feature type="coiled-coil region" evidence="8">
    <location>
        <begin position="1579"/>
        <end position="1763"/>
    </location>
</feature>
<evidence type="ECO:0000256" key="5">
    <source>
        <dbReference type="ARBA" id="ARBA00023054"/>
    </source>
</evidence>
<feature type="coiled-coil region" evidence="8">
    <location>
        <begin position="232"/>
        <end position="315"/>
    </location>
</feature>
<keyword evidence="7" id="KW-0966">Cell projection</keyword>
<proteinExistence type="predicted"/>
<dbReference type="InterPro" id="IPR026201">
    <property type="entry name" value="Cep290"/>
</dbReference>
<feature type="coiled-coil region" evidence="8">
    <location>
        <begin position="368"/>
        <end position="448"/>
    </location>
</feature>
<keyword evidence="11" id="KW-1185">Reference proteome</keyword>
<dbReference type="GO" id="GO:0034451">
    <property type="term" value="C:centriolar satellite"/>
    <property type="evidence" value="ECO:0007669"/>
    <property type="project" value="TreeGrafter"/>
</dbReference>
<accession>A0A9N9MCA5</accession>
<reference evidence="10" key="1">
    <citation type="submission" date="2022-01" db="EMBL/GenBank/DDBJ databases">
        <authorList>
            <person name="King R."/>
        </authorList>
    </citation>
    <scope>NUCLEOTIDE SEQUENCE</scope>
</reference>
<evidence type="ECO:0000256" key="1">
    <source>
        <dbReference type="ARBA" id="ARBA00004120"/>
    </source>
</evidence>
<evidence type="ECO:0000256" key="8">
    <source>
        <dbReference type="SAM" id="Coils"/>
    </source>
</evidence>
<evidence type="ECO:0000256" key="7">
    <source>
        <dbReference type="ARBA" id="ARBA00023273"/>
    </source>
</evidence>
<dbReference type="Proteomes" id="UP001152799">
    <property type="component" value="Chromosome 1"/>
</dbReference>
<feature type="compositionally biased region" description="Polar residues" evidence="9">
    <location>
        <begin position="54"/>
        <end position="72"/>
    </location>
</feature>
<feature type="coiled-coil region" evidence="8">
    <location>
        <begin position="1337"/>
        <end position="1378"/>
    </location>
</feature>
<gene>
    <name evidence="10" type="ORF">CEUTPL_LOCUS1425</name>
</gene>
<evidence type="ECO:0000256" key="6">
    <source>
        <dbReference type="ARBA" id="ARBA00023212"/>
    </source>
</evidence>
<evidence type="ECO:0000313" key="11">
    <source>
        <dbReference type="Proteomes" id="UP001152799"/>
    </source>
</evidence>
<name>A0A9N9MCA5_9CUCU</name>
<dbReference type="GO" id="GO:0097711">
    <property type="term" value="P:ciliary basal body-plasma membrane docking"/>
    <property type="evidence" value="ECO:0007669"/>
    <property type="project" value="TreeGrafter"/>
</dbReference>
<feature type="coiled-coil region" evidence="8">
    <location>
        <begin position="1196"/>
        <end position="1237"/>
    </location>
</feature>
<evidence type="ECO:0008006" key="12">
    <source>
        <dbReference type="Google" id="ProtNLM"/>
    </source>
</evidence>